<name>A0A1S8YTJ0_9GAMM</name>
<protein>
    <recommendedName>
        <fullName evidence="2">HTH cro/C1-type domain-containing protein</fullName>
    </recommendedName>
</protein>
<gene>
    <name evidence="3" type="ORF">BTJ39_03290</name>
</gene>
<dbReference type="AlphaFoldDB" id="A0A1S8YTJ0"/>
<evidence type="ECO:0000313" key="3">
    <source>
        <dbReference type="EMBL" id="OON42185.1"/>
    </source>
</evidence>
<dbReference type="SMART" id="SM00530">
    <property type="entry name" value="HTH_XRE"/>
    <property type="match status" value="1"/>
</dbReference>
<dbReference type="EMBL" id="MRUL01000001">
    <property type="protein sequence ID" value="OON42185.1"/>
    <property type="molecule type" value="Genomic_DNA"/>
</dbReference>
<reference evidence="3 4" key="1">
    <citation type="submission" date="2016-12" db="EMBL/GenBank/DDBJ databases">
        <title>Izhakiella australiana sp. nov. of genus Izhakiella isolated from Australian desert.</title>
        <authorList>
            <person name="Ji M."/>
        </authorList>
    </citation>
    <scope>NUCLEOTIDE SEQUENCE [LARGE SCALE GENOMIC DNA]</scope>
    <source>
        <strain evidence="3 4">D4N98</strain>
    </source>
</reference>
<feature type="compositionally biased region" description="Acidic residues" evidence="1">
    <location>
        <begin position="64"/>
        <end position="74"/>
    </location>
</feature>
<dbReference type="STRING" id="1926881.BTJ39_03290"/>
<dbReference type="SUPFAM" id="SSF47413">
    <property type="entry name" value="lambda repressor-like DNA-binding domains"/>
    <property type="match status" value="1"/>
</dbReference>
<sequence>MTSLYAAIKTLALDRGYSLSTLAEKMGVNRRTLYPAMSGNPRLSNLQRIADGLGFRLSDIIAIEEEIDDPEPDEPTNTNQKGK</sequence>
<dbReference type="GO" id="GO:0003677">
    <property type="term" value="F:DNA binding"/>
    <property type="evidence" value="ECO:0007669"/>
    <property type="project" value="InterPro"/>
</dbReference>
<dbReference type="Gene3D" id="1.10.260.40">
    <property type="entry name" value="lambda repressor-like DNA-binding domains"/>
    <property type="match status" value="1"/>
</dbReference>
<keyword evidence="4" id="KW-1185">Reference proteome</keyword>
<dbReference type="InterPro" id="IPR001387">
    <property type="entry name" value="Cro/C1-type_HTH"/>
</dbReference>
<dbReference type="Proteomes" id="UP000190667">
    <property type="component" value="Unassembled WGS sequence"/>
</dbReference>
<accession>A0A1S8YTJ0</accession>
<organism evidence="3 4">
    <name type="scientific">Izhakiella australiensis</name>
    <dbReference type="NCBI Taxonomy" id="1926881"/>
    <lineage>
        <taxon>Bacteria</taxon>
        <taxon>Pseudomonadati</taxon>
        <taxon>Pseudomonadota</taxon>
        <taxon>Gammaproteobacteria</taxon>
        <taxon>Enterobacterales</taxon>
        <taxon>Erwiniaceae</taxon>
        <taxon>Izhakiella</taxon>
    </lineage>
</organism>
<evidence type="ECO:0000256" key="1">
    <source>
        <dbReference type="SAM" id="MobiDB-lite"/>
    </source>
</evidence>
<feature type="region of interest" description="Disordered" evidence="1">
    <location>
        <begin position="64"/>
        <end position="83"/>
    </location>
</feature>
<comment type="caution">
    <text evidence="3">The sequence shown here is derived from an EMBL/GenBank/DDBJ whole genome shotgun (WGS) entry which is preliminary data.</text>
</comment>
<dbReference type="Pfam" id="PF13443">
    <property type="entry name" value="HTH_26"/>
    <property type="match status" value="1"/>
</dbReference>
<dbReference type="CDD" id="cd00093">
    <property type="entry name" value="HTH_XRE"/>
    <property type="match status" value="1"/>
</dbReference>
<evidence type="ECO:0000313" key="4">
    <source>
        <dbReference type="Proteomes" id="UP000190667"/>
    </source>
</evidence>
<dbReference type="RefSeq" id="WP_078001220.1">
    <property type="nucleotide sequence ID" value="NZ_MRUL01000001.1"/>
</dbReference>
<dbReference type="PROSITE" id="PS50943">
    <property type="entry name" value="HTH_CROC1"/>
    <property type="match status" value="1"/>
</dbReference>
<dbReference type="OrthoDB" id="9792093at2"/>
<proteinExistence type="predicted"/>
<dbReference type="InterPro" id="IPR010982">
    <property type="entry name" value="Lambda_DNA-bd_dom_sf"/>
</dbReference>
<evidence type="ECO:0000259" key="2">
    <source>
        <dbReference type="PROSITE" id="PS50943"/>
    </source>
</evidence>
<feature type="domain" description="HTH cro/C1-type" evidence="2">
    <location>
        <begin position="8"/>
        <end position="60"/>
    </location>
</feature>